<dbReference type="EMBL" id="BJUW01000003">
    <property type="protein sequence ID" value="GEK85618.1"/>
    <property type="molecule type" value="Genomic_DNA"/>
</dbReference>
<dbReference type="PANTHER" id="PTHR18964">
    <property type="entry name" value="ROK (REPRESSOR, ORF, KINASE) FAMILY"/>
    <property type="match status" value="1"/>
</dbReference>
<organism evidence="2 3">
    <name type="scientific">Microbacterium aerolatum</name>
    <dbReference type="NCBI Taxonomy" id="153731"/>
    <lineage>
        <taxon>Bacteria</taxon>
        <taxon>Bacillati</taxon>
        <taxon>Actinomycetota</taxon>
        <taxon>Actinomycetes</taxon>
        <taxon>Micrococcales</taxon>
        <taxon>Microbacteriaceae</taxon>
        <taxon>Microbacterium</taxon>
    </lineage>
</organism>
<name>A0A511ABR4_9MICO</name>
<reference evidence="2 3" key="1">
    <citation type="submission" date="2019-07" db="EMBL/GenBank/DDBJ databases">
        <title>Whole genome shotgun sequence of Microbacterium aerolatum NBRC 103071.</title>
        <authorList>
            <person name="Hosoyama A."/>
            <person name="Uohara A."/>
            <person name="Ohji S."/>
            <person name="Ichikawa N."/>
        </authorList>
    </citation>
    <scope>NUCLEOTIDE SEQUENCE [LARGE SCALE GENOMIC DNA]</scope>
    <source>
        <strain evidence="2 3">NBRC 103071</strain>
    </source>
</reference>
<comment type="caution">
    <text evidence="2">The sequence shown here is derived from an EMBL/GenBank/DDBJ whole genome shotgun (WGS) entry which is preliminary data.</text>
</comment>
<dbReference type="Pfam" id="PF00480">
    <property type="entry name" value="ROK"/>
    <property type="match status" value="1"/>
</dbReference>
<dbReference type="OrthoDB" id="37575at2"/>
<dbReference type="RefSeq" id="WP_147038267.1">
    <property type="nucleotide sequence ID" value="NZ_BJUW01000003.1"/>
</dbReference>
<keyword evidence="3" id="KW-1185">Reference proteome</keyword>
<dbReference type="SUPFAM" id="SSF53067">
    <property type="entry name" value="Actin-like ATPase domain"/>
    <property type="match status" value="1"/>
</dbReference>
<gene>
    <name evidence="2" type="ORF">MAE01_07940</name>
</gene>
<dbReference type="Proteomes" id="UP000321225">
    <property type="component" value="Unassembled WGS sequence"/>
</dbReference>
<dbReference type="Gene3D" id="3.30.420.40">
    <property type="match status" value="2"/>
</dbReference>
<sequence>MIEVSADLGTGRASVGAVLDFAWEGGEFTATDVMAHTALTRSTAIDAIETLLGANVLHELPNARVAGSYRSGRPARRFAISPDLGAVVGIDAGYTHLAVTVADALDRTLVHHRVEVDRTQPASVRRELIVEQVRTALDEAGVSPDHVLAVCAGVAAPVDRNGISPPHPEGFWERTNPGLAEALSAWAPVVEVKNDAQLAAIAEGALGAAIGCRDYVALLASERYGGGVVVDGHVLHGAHGGVGEGVVFDHIMGVGSAVGLPYSVQDVARHAVAAGDVSTDGALGRLVAEDRIDPRLVLTLAASGDADAVLVADRVGATLARIVGVLGSMYDPARVVVCGAVAESIEPVLAAARRILPEELHLPAPEILASTLGAEVVSVGAVVTARRAARERAVPQLAEQRLSVRA</sequence>
<comment type="similarity">
    <text evidence="1">Belongs to the ROK (NagC/XylR) family.</text>
</comment>
<evidence type="ECO:0000256" key="1">
    <source>
        <dbReference type="ARBA" id="ARBA00006479"/>
    </source>
</evidence>
<evidence type="ECO:0000313" key="2">
    <source>
        <dbReference type="EMBL" id="GEK85618.1"/>
    </source>
</evidence>
<dbReference type="InterPro" id="IPR043129">
    <property type="entry name" value="ATPase_NBD"/>
</dbReference>
<evidence type="ECO:0000313" key="3">
    <source>
        <dbReference type="Proteomes" id="UP000321225"/>
    </source>
</evidence>
<proteinExistence type="inferred from homology"/>
<protein>
    <submittedName>
        <fullName evidence="2">Transcriptional regulator</fullName>
    </submittedName>
</protein>
<dbReference type="InterPro" id="IPR000600">
    <property type="entry name" value="ROK"/>
</dbReference>
<dbReference type="PANTHER" id="PTHR18964:SF149">
    <property type="entry name" value="BIFUNCTIONAL UDP-N-ACETYLGLUCOSAMINE 2-EPIMERASE_N-ACETYLMANNOSAMINE KINASE"/>
    <property type="match status" value="1"/>
</dbReference>
<dbReference type="AlphaFoldDB" id="A0A511ABR4"/>
<accession>A0A511ABR4</accession>
<dbReference type="CDD" id="cd23763">
    <property type="entry name" value="ASKHA_ATPase_ROK"/>
    <property type="match status" value="1"/>
</dbReference>